<dbReference type="OrthoDB" id="3405463at2"/>
<gene>
    <name evidence="3" type="ORF">SAMN04490239_1661</name>
</gene>
<dbReference type="InterPro" id="IPR006119">
    <property type="entry name" value="Resolv_N"/>
</dbReference>
<feature type="compositionally biased region" description="Low complexity" evidence="1">
    <location>
        <begin position="217"/>
        <end position="229"/>
    </location>
</feature>
<reference evidence="4" key="1">
    <citation type="submission" date="2016-10" db="EMBL/GenBank/DDBJ databases">
        <authorList>
            <person name="Varghese N."/>
            <person name="Submissions S."/>
        </authorList>
    </citation>
    <scope>NUCLEOTIDE SEQUENCE [LARGE SCALE GENOMIC DNA]</scope>
    <source>
        <strain evidence="4">DSM 44498</strain>
    </source>
</reference>
<name>A0A1H4M6V7_9NOCA</name>
<feature type="compositionally biased region" description="Basic residues" evidence="1">
    <location>
        <begin position="193"/>
        <end position="203"/>
    </location>
</feature>
<dbReference type="RefSeq" id="WP_143051379.1">
    <property type="nucleotide sequence ID" value="NZ_FNSV01000005.1"/>
</dbReference>
<proteinExistence type="predicted"/>
<feature type="compositionally biased region" description="Basic and acidic residues" evidence="1">
    <location>
        <begin position="204"/>
        <end position="216"/>
    </location>
</feature>
<evidence type="ECO:0000313" key="3">
    <source>
        <dbReference type="EMBL" id="SEB78779.1"/>
    </source>
</evidence>
<organism evidence="3 4">
    <name type="scientific">Rhodococcus koreensis</name>
    <dbReference type="NCBI Taxonomy" id="99653"/>
    <lineage>
        <taxon>Bacteria</taxon>
        <taxon>Bacillati</taxon>
        <taxon>Actinomycetota</taxon>
        <taxon>Actinomycetes</taxon>
        <taxon>Mycobacteriales</taxon>
        <taxon>Nocardiaceae</taxon>
        <taxon>Rhodococcus</taxon>
    </lineage>
</organism>
<accession>A0A1H4M6V7</accession>
<keyword evidence="4" id="KW-1185">Reference proteome</keyword>
<dbReference type="SUPFAM" id="SSF53041">
    <property type="entry name" value="Resolvase-like"/>
    <property type="match status" value="1"/>
</dbReference>
<dbReference type="PROSITE" id="PS51736">
    <property type="entry name" value="RECOMBINASES_3"/>
    <property type="match status" value="1"/>
</dbReference>
<dbReference type="EMBL" id="FNSV01000005">
    <property type="protein sequence ID" value="SEB78779.1"/>
    <property type="molecule type" value="Genomic_DNA"/>
</dbReference>
<dbReference type="GO" id="GO:0000150">
    <property type="term" value="F:DNA strand exchange activity"/>
    <property type="evidence" value="ECO:0007669"/>
    <property type="project" value="InterPro"/>
</dbReference>
<feature type="domain" description="Resolvase/invertase-type recombinase catalytic" evidence="2">
    <location>
        <begin position="1"/>
        <end position="77"/>
    </location>
</feature>
<evidence type="ECO:0000259" key="2">
    <source>
        <dbReference type="PROSITE" id="PS51736"/>
    </source>
</evidence>
<feature type="region of interest" description="Disordered" evidence="1">
    <location>
        <begin position="1"/>
        <end position="24"/>
    </location>
</feature>
<protein>
    <submittedName>
        <fullName evidence="3">Resolvase, N terminal domain</fullName>
    </submittedName>
</protein>
<feature type="region of interest" description="Disordered" evidence="1">
    <location>
        <begin position="189"/>
        <end position="249"/>
    </location>
</feature>
<feature type="compositionally biased region" description="Basic residues" evidence="1">
    <location>
        <begin position="230"/>
        <end position="239"/>
    </location>
</feature>
<evidence type="ECO:0000256" key="1">
    <source>
        <dbReference type="SAM" id="MobiDB-lite"/>
    </source>
</evidence>
<dbReference type="GO" id="GO:0003677">
    <property type="term" value="F:DNA binding"/>
    <property type="evidence" value="ECO:0007669"/>
    <property type="project" value="InterPro"/>
</dbReference>
<dbReference type="AlphaFoldDB" id="A0A1H4M6V7"/>
<dbReference type="InterPro" id="IPR036162">
    <property type="entry name" value="Resolvase-like_N_sf"/>
</dbReference>
<sequence>MTRLGRTVRDTLKPDPQPVPRGIGFRNLADPIRIDSTNPDDPMGQLAMVLLALFGQMERAYAVERDAHARSVATEKGRRTGRPSVVTDAHPACTTQLRNDGATIAEITDNRADPLDLYRHLPTRQAETVTAEPTPTQEMPPPSTVSVAAPPAAGPLVCPSCDHSAAPHDRSGSLRHPTSRCRPFRLALGRVSRQPRRAATTRKRGLDAGDPVEHGRASASYAPASSSRSAARRRARRGAPARVAAHQPDCQLCGPTHGGSLKTLLRV</sequence>
<evidence type="ECO:0000313" key="4">
    <source>
        <dbReference type="Proteomes" id="UP000183561"/>
    </source>
</evidence>
<dbReference type="Proteomes" id="UP000183561">
    <property type="component" value="Unassembled WGS sequence"/>
</dbReference>